<dbReference type="InterPro" id="IPR050515">
    <property type="entry name" value="Beta-lactam/transpept"/>
</dbReference>
<dbReference type="Gene3D" id="1.10.10.1230">
    <property type="entry name" value="Penicillin-binding protein, N-terminal non-catalytic domain, head sub-domain"/>
    <property type="match status" value="1"/>
</dbReference>
<evidence type="ECO:0000256" key="12">
    <source>
        <dbReference type="ARBA" id="ARBA00023316"/>
    </source>
</evidence>
<feature type="region of interest" description="Disordered" evidence="14">
    <location>
        <begin position="681"/>
        <end position="701"/>
    </location>
</feature>
<evidence type="ECO:0000259" key="15">
    <source>
        <dbReference type="Pfam" id="PF00905"/>
    </source>
</evidence>
<dbReference type="InterPro" id="IPR012338">
    <property type="entry name" value="Beta-lactam/transpept-like"/>
</dbReference>
<proteinExistence type="inferred from homology"/>
<evidence type="ECO:0000256" key="14">
    <source>
        <dbReference type="SAM" id="MobiDB-lite"/>
    </source>
</evidence>
<feature type="domain" description="Penicillin-binding protein dimerisation" evidence="16">
    <location>
        <begin position="57"/>
        <end position="295"/>
    </location>
</feature>
<evidence type="ECO:0000256" key="9">
    <source>
        <dbReference type="ARBA" id="ARBA00022984"/>
    </source>
</evidence>
<evidence type="ECO:0000259" key="16">
    <source>
        <dbReference type="Pfam" id="PF03717"/>
    </source>
</evidence>
<sequence>MKQKKSKSHLPLRLNLLFFLIFLLFSLLILQLGVVQILYGQDAQEEINRTDQQTSKNPVPRGRMFDRTGELMVDNDPVLAITYTPPKNVQPEDNLEIAKTLVEYIDMTDDEVDSITDRDLKDYWILENRDKAYGRLSEDEEELDSDEQYQLVLDRVKEEDINNYSDQKLQQIAIFRKLSQASALSPHIIKRGEAVSNEEYAIIAENLSKFDGVNVTTDWDRNYLVEDGAFKNFIGSISSTDQGIPNDQLDYFLSHNYSRNDRVGRSGLEEQYELQLSGQKEIREHITDSSGNVLTSELVREGERGKDLVLSVDLELQKRLDKIVGEELTEAIEGDPHENRKMSSAMAVMMEPNTGEILAMSGQTYNRESEGDEPKLSDESFKVVNNAYQPGSVVKGATVLAGLDSGVISPGEVIRDQTIHLPNGGTFSSHSTLGLLNDIGALRESSNVYMGFISMRMDGERSDRYDFRGDGISTSQQAYFDLRNYYSQFGLGVETGVDLPYESTGYEGPNDDPGPGQQMQYAIGQYHSYTTLQLGQYVSTIANDGYRMAPRLVKQMHNPGETAGLGPLYEALEPKLLNKINMDDNYIDRVQEGFRQAFQESGGTGRSYFADKSYDAAGKTGTAQTEIDGVDVNNLNLVGYAPQDDPEVAFAVVVPHAGTNTDESPNYKISERALDAYFEIRDERASSEESLEEETEAESVN</sequence>
<evidence type="ECO:0000256" key="13">
    <source>
        <dbReference type="ARBA" id="ARBA00034000"/>
    </source>
</evidence>
<dbReference type="GO" id="GO:0051301">
    <property type="term" value="P:cell division"/>
    <property type="evidence" value="ECO:0007669"/>
    <property type="project" value="UniProtKB-KW"/>
</dbReference>
<keyword evidence="9" id="KW-0573">Peptidoglycan synthesis</keyword>
<evidence type="ECO:0000256" key="7">
    <source>
        <dbReference type="ARBA" id="ARBA00022692"/>
    </source>
</evidence>
<keyword evidence="17" id="KW-0131">Cell cycle</keyword>
<keyword evidence="11" id="KW-0472">Membrane</keyword>
<dbReference type="PANTHER" id="PTHR30627:SF2">
    <property type="entry name" value="PEPTIDOGLYCAN D,D-TRANSPEPTIDASE MRDA"/>
    <property type="match status" value="1"/>
</dbReference>
<dbReference type="Gene3D" id="3.90.1310.10">
    <property type="entry name" value="Penicillin-binding protein 2a (Domain 2)"/>
    <property type="match status" value="1"/>
</dbReference>
<evidence type="ECO:0000256" key="3">
    <source>
        <dbReference type="ARBA" id="ARBA00004752"/>
    </source>
</evidence>
<accession>A0ABT9VCF6</accession>
<keyword evidence="12" id="KW-0961">Cell wall biogenesis/degradation</keyword>
<evidence type="ECO:0000256" key="2">
    <source>
        <dbReference type="ARBA" id="ARBA00004236"/>
    </source>
</evidence>
<dbReference type="PANTHER" id="PTHR30627">
    <property type="entry name" value="PEPTIDOGLYCAN D,D-TRANSPEPTIDASE"/>
    <property type="match status" value="1"/>
</dbReference>
<dbReference type="Pfam" id="PF00905">
    <property type="entry name" value="Transpeptidase"/>
    <property type="match status" value="1"/>
</dbReference>
<dbReference type="Pfam" id="PF03717">
    <property type="entry name" value="PBP_dimer"/>
    <property type="match status" value="1"/>
</dbReference>
<dbReference type="InterPro" id="IPR005311">
    <property type="entry name" value="PBP_dimer"/>
</dbReference>
<evidence type="ECO:0000256" key="10">
    <source>
        <dbReference type="ARBA" id="ARBA00022989"/>
    </source>
</evidence>
<gene>
    <name evidence="17" type="ORF">J2S77_000589</name>
</gene>
<reference evidence="17 18" key="1">
    <citation type="submission" date="2023-07" db="EMBL/GenBank/DDBJ databases">
        <title>Genomic Encyclopedia of Type Strains, Phase IV (KMG-IV): sequencing the most valuable type-strain genomes for metagenomic binning, comparative biology and taxonomic classification.</title>
        <authorList>
            <person name="Goeker M."/>
        </authorList>
    </citation>
    <scope>NUCLEOTIDE SEQUENCE [LARGE SCALE GENOMIC DNA]</scope>
    <source>
        <strain evidence="17 18">DSM 16460</strain>
    </source>
</reference>
<keyword evidence="7" id="KW-0812">Transmembrane</keyword>
<evidence type="ECO:0000256" key="1">
    <source>
        <dbReference type="ARBA" id="ARBA00004167"/>
    </source>
</evidence>
<organism evidence="17 18">
    <name type="scientific">Alkalibacillus salilacus</name>
    <dbReference type="NCBI Taxonomy" id="284582"/>
    <lineage>
        <taxon>Bacteria</taxon>
        <taxon>Bacillati</taxon>
        <taxon>Bacillota</taxon>
        <taxon>Bacilli</taxon>
        <taxon>Bacillales</taxon>
        <taxon>Bacillaceae</taxon>
        <taxon>Alkalibacillus</taxon>
    </lineage>
</organism>
<comment type="pathway">
    <text evidence="3">Cell wall biogenesis; peptidoglycan biosynthesis.</text>
</comment>
<dbReference type="Gene3D" id="3.40.710.10">
    <property type="entry name" value="DD-peptidase/beta-lactamase superfamily"/>
    <property type="match status" value="1"/>
</dbReference>
<comment type="caution">
    <text evidence="17">The sequence shown here is derived from an EMBL/GenBank/DDBJ whole genome shotgun (WGS) entry which is preliminary data.</text>
</comment>
<comment type="subcellular location">
    <subcellularLocation>
        <location evidence="2">Cell membrane</location>
    </subcellularLocation>
    <subcellularLocation>
        <location evidence="1">Membrane</location>
        <topology evidence="1">Single-pass membrane protein</topology>
    </subcellularLocation>
</comment>
<dbReference type="EMBL" id="JAUSTQ010000002">
    <property type="protein sequence ID" value="MDQ0158633.1"/>
    <property type="molecule type" value="Genomic_DNA"/>
</dbReference>
<keyword evidence="18" id="KW-1185">Reference proteome</keyword>
<feature type="domain" description="Penicillin-binding protein transpeptidase" evidence="15">
    <location>
        <begin position="346"/>
        <end position="666"/>
    </location>
</feature>
<dbReference type="Proteomes" id="UP001224359">
    <property type="component" value="Unassembled WGS sequence"/>
</dbReference>
<comment type="catalytic activity">
    <reaction evidence="13">
        <text>Preferential cleavage: (Ac)2-L-Lys-D-Ala-|-D-Ala. Also transpeptidation of peptidyl-alanyl moieties that are N-acyl substituents of D-alanine.</text>
        <dbReference type="EC" id="3.4.16.4"/>
    </reaction>
</comment>
<evidence type="ECO:0000256" key="11">
    <source>
        <dbReference type="ARBA" id="ARBA00023136"/>
    </source>
</evidence>
<keyword evidence="8" id="KW-0133">Cell shape</keyword>
<dbReference type="EC" id="3.4.16.4" evidence="5"/>
<comment type="similarity">
    <text evidence="4">Belongs to the transpeptidase family.</text>
</comment>
<keyword evidence="10" id="KW-1133">Transmembrane helix</keyword>
<dbReference type="SUPFAM" id="SSF56601">
    <property type="entry name" value="beta-lactamase/transpeptidase-like"/>
    <property type="match status" value="1"/>
</dbReference>
<evidence type="ECO:0000256" key="8">
    <source>
        <dbReference type="ARBA" id="ARBA00022960"/>
    </source>
</evidence>
<evidence type="ECO:0000256" key="4">
    <source>
        <dbReference type="ARBA" id="ARBA00007171"/>
    </source>
</evidence>
<evidence type="ECO:0000313" key="17">
    <source>
        <dbReference type="EMBL" id="MDQ0158633.1"/>
    </source>
</evidence>
<dbReference type="InterPro" id="IPR001460">
    <property type="entry name" value="PCN-bd_Tpept"/>
</dbReference>
<feature type="compositionally biased region" description="Acidic residues" evidence="14">
    <location>
        <begin position="689"/>
        <end position="701"/>
    </location>
</feature>
<protein>
    <recommendedName>
        <fullName evidence="5">serine-type D-Ala-D-Ala carboxypeptidase</fullName>
        <ecNumber evidence="5">3.4.16.4</ecNumber>
    </recommendedName>
</protein>
<evidence type="ECO:0000313" key="18">
    <source>
        <dbReference type="Proteomes" id="UP001224359"/>
    </source>
</evidence>
<keyword evidence="6" id="KW-1003">Cell membrane</keyword>
<name>A0ABT9VCF6_9BACI</name>
<dbReference type="InterPro" id="IPR036138">
    <property type="entry name" value="PBP_dimer_sf"/>
</dbReference>
<evidence type="ECO:0000256" key="6">
    <source>
        <dbReference type="ARBA" id="ARBA00022475"/>
    </source>
</evidence>
<keyword evidence="17" id="KW-0132">Cell division</keyword>
<dbReference type="SUPFAM" id="SSF56519">
    <property type="entry name" value="Penicillin binding protein dimerisation domain"/>
    <property type="match status" value="1"/>
</dbReference>
<evidence type="ECO:0000256" key="5">
    <source>
        <dbReference type="ARBA" id="ARBA00012448"/>
    </source>
</evidence>
<dbReference type="RefSeq" id="WP_306974485.1">
    <property type="nucleotide sequence ID" value="NZ_JAUSTQ010000002.1"/>
</dbReference>